<comment type="similarity">
    <text evidence="1">Belongs to the cyclic nucleotide phosphodiesterase class-II family.</text>
</comment>
<protein>
    <submittedName>
        <fullName evidence="2">cAMP phosphodiesterase</fullName>
    </submittedName>
</protein>
<dbReference type="EMBL" id="FNAS01000021">
    <property type="protein sequence ID" value="SDE72854.1"/>
    <property type="molecule type" value="Genomic_DNA"/>
</dbReference>
<dbReference type="PRINTS" id="PR00388">
    <property type="entry name" value="PDIESTERASE2"/>
</dbReference>
<keyword evidence="1" id="KW-0378">Hydrolase</keyword>
<accession>A0A1G7FAI4</accession>
<dbReference type="OrthoDB" id="9803916at2"/>
<keyword evidence="3" id="KW-1185">Reference proteome</keyword>
<organism evidence="2 3">
    <name type="scientific">Riemerella columbipharyngis</name>
    <dbReference type="NCBI Taxonomy" id="1071918"/>
    <lineage>
        <taxon>Bacteria</taxon>
        <taxon>Pseudomonadati</taxon>
        <taxon>Bacteroidota</taxon>
        <taxon>Flavobacteriia</taxon>
        <taxon>Flavobacteriales</taxon>
        <taxon>Weeksellaceae</taxon>
        <taxon>Riemerella</taxon>
    </lineage>
</organism>
<dbReference type="Pfam" id="PF02112">
    <property type="entry name" value="PDEase_II"/>
    <property type="match status" value="1"/>
</dbReference>
<keyword evidence="1" id="KW-0114">cAMP</keyword>
<dbReference type="RefSeq" id="WP_092737803.1">
    <property type="nucleotide sequence ID" value="NZ_FNAS01000021.1"/>
</dbReference>
<dbReference type="SUPFAM" id="SSF56281">
    <property type="entry name" value="Metallo-hydrolase/oxidoreductase"/>
    <property type="match status" value="1"/>
</dbReference>
<dbReference type="PANTHER" id="PTHR28283">
    <property type="entry name" value="3',5'-CYCLIC-NUCLEOTIDE PHOSPHODIESTERASE 1"/>
    <property type="match status" value="1"/>
</dbReference>
<dbReference type="AlphaFoldDB" id="A0A1G7FAI4"/>
<dbReference type="STRING" id="1071918.SAMN05421544_1219"/>
<dbReference type="GO" id="GO:1902660">
    <property type="term" value="P:negative regulation of glucose mediated signaling pathway"/>
    <property type="evidence" value="ECO:0007669"/>
    <property type="project" value="TreeGrafter"/>
</dbReference>
<proteinExistence type="inferred from homology"/>
<name>A0A1G7FAI4_9FLAO</name>
<dbReference type="GO" id="GO:0047555">
    <property type="term" value="F:3',5'-cyclic-GMP phosphodiesterase activity"/>
    <property type="evidence" value="ECO:0007669"/>
    <property type="project" value="TreeGrafter"/>
</dbReference>
<dbReference type="PANTHER" id="PTHR28283:SF1">
    <property type="entry name" value="3',5'-CYCLIC-NUCLEOTIDE PHOSPHODIESTERASE 1"/>
    <property type="match status" value="1"/>
</dbReference>
<reference evidence="2 3" key="1">
    <citation type="submission" date="2016-10" db="EMBL/GenBank/DDBJ databases">
        <authorList>
            <person name="de Groot N.N."/>
        </authorList>
    </citation>
    <scope>NUCLEOTIDE SEQUENCE [LARGE SCALE GENOMIC DNA]</scope>
    <source>
        <strain evidence="2 3">DSM 24015</strain>
    </source>
</reference>
<evidence type="ECO:0000313" key="3">
    <source>
        <dbReference type="Proteomes" id="UP000198517"/>
    </source>
</evidence>
<dbReference type="GO" id="GO:0006198">
    <property type="term" value="P:cAMP catabolic process"/>
    <property type="evidence" value="ECO:0007669"/>
    <property type="project" value="UniProtKB-UniRule"/>
</dbReference>
<dbReference type="PIRSF" id="PIRSF000962">
    <property type="entry name" value="Cyc_nuc_PDEase"/>
    <property type="match status" value="1"/>
</dbReference>
<dbReference type="Proteomes" id="UP000198517">
    <property type="component" value="Unassembled WGS sequence"/>
</dbReference>
<dbReference type="InterPro" id="IPR000396">
    <property type="entry name" value="Pdiesterase2"/>
</dbReference>
<sequence length="312" mass="34839">MVKTIAKLFFFLGTFIVIQAQDFTIVPLGVRGGLQEGNMSSYLITANREKGYLCLDAGTLYTGASKLVGKGDAAAFFIKNEIKAYYISHPHFDHIAGLVINSPIDKKKKIYTTSYVIKSFKKDIFNGVTWANFGNEGAEPVLSKYEYVNTDGGQWFDLSDLSLSIKSFSLSHDGIGKSSGVLIKNKKENYFLYLGDTGADKIEHSTELKSLWENVSALVKNKQLKGIAIECSFDDHQPENLLFGHFTPNLLYGELSNLERLSGGDLNGLKIIITHIKPKKDIVKTIKKELKEKFKHKNVEIIIAKQGKYINL</sequence>
<dbReference type="InterPro" id="IPR036866">
    <property type="entry name" value="RibonucZ/Hydroxyglut_hydro"/>
</dbReference>
<dbReference type="GO" id="GO:0004115">
    <property type="term" value="F:3',5'-cyclic-AMP phosphodiesterase activity"/>
    <property type="evidence" value="ECO:0007669"/>
    <property type="project" value="UniProtKB-UniRule"/>
</dbReference>
<evidence type="ECO:0000313" key="2">
    <source>
        <dbReference type="EMBL" id="SDE72854.1"/>
    </source>
</evidence>
<gene>
    <name evidence="2" type="ORF">SAMN05421544_1219</name>
</gene>
<dbReference type="CDD" id="cd07735">
    <property type="entry name" value="class_II_PDE_MBL-fold"/>
    <property type="match status" value="1"/>
</dbReference>
<evidence type="ECO:0000256" key="1">
    <source>
        <dbReference type="PIRNR" id="PIRNR000962"/>
    </source>
</evidence>
<dbReference type="Gene3D" id="3.60.15.10">
    <property type="entry name" value="Ribonuclease Z/Hydroxyacylglutathione hydrolase-like"/>
    <property type="match status" value="1"/>
</dbReference>